<dbReference type="SUPFAM" id="SSF52972">
    <property type="entry name" value="ITPase-like"/>
    <property type="match status" value="1"/>
</dbReference>
<dbReference type="PANTHER" id="PTHR43213">
    <property type="entry name" value="BIFUNCTIONAL DTTP/UTP PYROPHOSPHATASE/METHYLTRANSFERASE PROTEIN-RELATED"/>
    <property type="match status" value="1"/>
</dbReference>
<organism evidence="3 4">
    <name type="scientific">Crassostrea virginica</name>
    <name type="common">Eastern oyster</name>
    <dbReference type="NCBI Taxonomy" id="6565"/>
    <lineage>
        <taxon>Eukaryota</taxon>
        <taxon>Metazoa</taxon>
        <taxon>Spiralia</taxon>
        <taxon>Lophotrochozoa</taxon>
        <taxon>Mollusca</taxon>
        <taxon>Bivalvia</taxon>
        <taxon>Autobranchia</taxon>
        <taxon>Pteriomorphia</taxon>
        <taxon>Ostreida</taxon>
        <taxon>Ostreoidea</taxon>
        <taxon>Ostreidae</taxon>
        <taxon>Crassostrea</taxon>
    </lineage>
</organism>
<dbReference type="PIRSF" id="PIRSF006305">
    <property type="entry name" value="Maf"/>
    <property type="match status" value="1"/>
</dbReference>
<protein>
    <submittedName>
        <fullName evidence="4">N-acetylserotonin O-methyltransferase-like protein isoform X1</fullName>
    </submittedName>
</protein>
<evidence type="ECO:0000256" key="1">
    <source>
        <dbReference type="ARBA" id="ARBA00001968"/>
    </source>
</evidence>
<dbReference type="PANTHER" id="PTHR43213:SF5">
    <property type="entry name" value="BIFUNCTIONAL DTTP_UTP PYROPHOSPHATASE_METHYLTRANSFERASE PROTEIN-RELATED"/>
    <property type="match status" value="1"/>
</dbReference>
<dbReference type="OrthoDB" id="10267058at2759"/>
<dbReference type="KEGG" id="cvn:111126067"/>
<gene>
    <name evidence="4" type="primary">LOC111126067</name>
</gene>
<sequence length="219" mass="24632">MLQPILHHLNSTRIVLASSSPRRKQILENINLKFDTAKSNFEENLDKSSFSSPSDYVRETAKQKTLEVVQRLFSIEESPELIIGADTVVTDGKNIFEKPKDKDHAVEMITSYCGRSHKVLTSVVLITPKSSKVFKGKEPLNEQLDITQFEEISEVFIPELPEEVVRSYVDTGESMDKAGGYGIQAIGGSLISGIHGDYFNVMGFPLHKFCVELRHIYQL</sequence>
<dbReference type="HAMAP" id="MF_00528">
    <property type="entry name" value="Maf"/>
    <property type="match status" value="1"/>
</dbReference>
<dbReference type="InterPro" id="IPR003697">
    <property type="entry name" value="Maf-like"/>
</dbReference>
<dbReference type="NCBIfam" id="TIGR00172">
    <property type="entry name" value="maf"/>
    <property type="match status" value="1"/>
</dbReference>
<dbReference type="InterPro" id="IPR029001">
    <property type="entry name" value="ITPase-like_fam"/>
</dbReference>
<dbReference type="GeneID" id="111126067"/>
<comment type="cofactor">
    <cofactor evidence="1">
        <name>a divalent metal cation</name>
        <dbReference type="ChEBI" id="CHEBI:60240"/>
    </cofactor>
</comment>
<evidence type="ECO:0000313" key="3">
    <source>
        <dbReference type="Proteomes" id="UP000694844"/>
    </source>
</evidence>
<keyword evidence="2" id="KW-0378">Hydrolase</keyword>
<dbReference type="RefSeq" id="XP_022326166.1">
    <property type="nucleotide sequence ID" value="XM_022470458.1"/>
</dbReference>
<accession>A0A8B8DGT2</accession>
<dbReference type="Pfam" id="PF02545">
    <property type="entry name" value="Maf"/>
    <property type="match status" value="1"/>
</dbReference>
<evidence type="ECO:0000256" key="2">
    <source>
        <dbReference type="ARBA" id="ARBA00022801"/>
    </source>
</evidence>
<dbReference type="Gene3D" id="3.90.950.10">
    <property type="match status" value="1"/>
</dbReference>
<keyword evidence="3" id="KW-1185">Reference proteome</keyword>
<proteinExistence type="inferred from homology"/>
<dbReference type="GO" id="GO:0047429">
    <property type="term" value="F:nucleoside triphosphate diphosphatase activity"/>
    <property type="evidence" value="ECO:0007669"/>
    <property type="project" value="InterPro"/>
</dbReference>
<reference evidence="4" key="1">
    <citation type="submission" date="2025-08" db="UniProtKB">
        <authorList>
            <consortium name="RefSeq"/>
        </authorList>
    </citation>
    <scope>IDENTIFICATION</scope>
    <source>
        <tissue evidence="4">Whole sample</tissue>
    </source>
</reference>
<dbReference type="CDD" id="cd00555">
    <property type="entry name" value="Maf"/>
    <property type="match status" value="1"/>
</dbReference>
<name>A0A8B8DGT2_CRAVI</name>
<dbReference type="Proteomes" id="UP000694844">
    <property type="component" value="Chromosome 3"/>
</dbReference>
<dbReference type="AlphaFoldDB" id="A0A8B8DGT2"/>
<evidence type="ECO:0000313" key="4">
    <source>
        <dbReference type="RefSeq" id="XP_022326166.1"/>
    </source>
</evidence>